<evidence type="ECO:0000313" key="2">
    <source>
        <dbReference type="Proteomes" id="UP000827872"/>
    </source>
</evidence>
<comment type="caution">
    <text evidence="1">The sequence shown here is derived from an EMBL/GenBank/DDBJ whole genome shotgun (WGS) entry which is preliminary data.</text>
</comment>
<name>A0ACB8F4Y8_9SAUR</name>
<protein>
    <submittedName>
        <fullName evidence="1">Uncharacterized protein</fullName>
    </submittedName>
</protein>
<reference evidence="1" key="1">
    <citation type="submission" date="2021-08" db="EMBL/GenBank/DDBJ databases">
        <title>The first chromosome-level gecko genome reveals the dynamic sex chromosomes of Neotropical dwarf geckos (Sphaerodactylidae: Sphaerodactylus).</title>
        <authorList>
            <person name="Pinto B.J."/>
            <person name="Keating S.E."/>
            <person name="Gamble T."/>
        </authorList>
    </citation>
    <scope>NUCLEOTIDE SEQUENCE</scope>
    <source>
        <strain evidence="1">TG3544</strain>
    </source>
</reference>
<sequence length="590" mass="66652">MDTVGPANLTHSPLLGEYRTHKSRLNTDGNSGNFEHGTYQASGSHKGLIEPKKLPNPVKESKHHREMHRELLFTHRKGLFPEHKPELQRVLETRRLKQLKQQDETHTPLRDLEEELRKRQQKLDQYEQELVLNGEQDGRPEFILVKESLKKTKLPPDTGISNEIREKILYRAWQTGKYGDKAGLAAMFSLELLVMTTKKLMTTTVIKNADLHVLNQMGPAHLVSESAMTANWSTGFEPFTEDYSGAGSDDICQLQELPYARIFIPILNFMTFFIGFVGNLYVILLMARKQGRKRLVDTFILNLAVADLVFVCTLPFWALSVALGYWCFGEVICKLSSYTISVNRCSSILFLMGMSVERFLVVTKHWDSRFMGTKVSIGMSCGCIWLFSLLLGIPSLVYRKLIPMEDTSKSLCQDEVPFTTYSIVLLIITFLLPLGVILFSYCSIFTKLRGHASRGKRRNNALKIIFAVIGAFICFWLPFNTFNAFLIFAVSENMDLSCPAQMVLRWGLTISACLAFTNSCINPIIYVFMDQHFQQQALKNCPIFCSKGGKMQTSALSSSTESSLLFANKKKLTSATSTRLEDMKGTGSGL</sequence>
<organism evidence="1 2">
    <name type="scientific">Sphaerodactylus townsendi</name>
    <dbReference type="NCBI Taxonomy" id="933632"/>
    <lineage>
        <taxon>Eukaryota</taxon>
        <taxon>Metazoa</taxon>
        <taxon>Chordata</taxon>
        <taxon>Craniata</taxon>
        <taxon>Vertebrata</taxon>
        <taxon>Euteleostomi</taxon>
        <taxon>Lepidosauria</taxon>
        <taxon>Squamata</taxon>
        <taxon>Bifurcata</taxon>
        <taxon>Gekkota</taxon>
        <taxon>Sphaerodactylidae</taxon>
        <taxon>Sphaerodactylus</taxon>
    </lineage>
</organism>
<dbReference type="EMBL" id="CM037618">
    <property type="protein sequence ID" value="KAH8000135.1"/>
    <property type="molecule type" value="Genomic_DNA"/>
</dbReference>
<accession>A0ACB8F4Y8</accession>
<evidence type="ECO:0000313" key="1">
    <source>
        <dbReference type="EMBL" id="KAH8000135.1"/>
    </source>
</evidence>
<dbReference type="Proteomes" id="UP000827872">
    <property type="component" value="Linkage Group LG05"/>
</dbReference>
<proteinExistence type="predicted"/>
<keyword evidence="2" id="KW-1185">Reference proteome</keyword>
<gene>
    <name evidence="1" type="ORF">K3G42_022713</name>
</gene>